<evidence type="ECO:0000313" key="2">
    <source>
        <dbReference type="Proteomes" id="UP000554520"/>
    </source>
</evidence>
<dbReference type="Proteomes" id="UP000554520">
    <property type="component" value="Unassembled WGS sequence"/>
</dbReference>
<gene>
    <name evidence="1" type="ORF">FHS21_000612</name>
</gene>
<evidence type="ECO:0000313" key="1">
    <source>
        <dbReference type="EMBL" id="MBB3144216.1"/>
    </source>
</evidence>
<proteinExistence type="predicted"/>
<sequence>MAVAVVSNIEWMWRPVECGANAPGRSKVFLPVHTLLATSCSMAKTRYVFPSLEVYSIFRLSRIYQRILTPRAG</sequence>
<name>A0A839TZZ1_9HYPH</name>
<keyword evidence="2" id="KW-1185">Reference proteome</keyword>
<dbReference type="EMBL" id="JACHXN010000002">
    <property type="protein sequence ID" value="MBB3144216.1"/>
    <property type="molecule type" value="Genomic_DNA"/>
</dbReference>
<dbReference type="AlphaFoldDB" id="A0A839TZZ1"/>
<comment type="caution">
    <text evidence="1">The sequence shown here is derived from an EMBL/GenBank/DDBJ whole genome shotgun (WGS) entry which is preliminary data.</text>
</comment>
<organism evidence="1 2">
    <name type="scientific">Phyllobacterium trifolii</name>
    <dbReference type="NCBI Taxonomy" id="300193"/>
    <lineage>
        <taxon>Bacteria</taxon>
        <taxon>Pseudomonadati</taxon>
        <taxon>Pseudomonadota</taxon>
        <taxon>Alphaproteobacteria</taxon>
        <taxon>Hyphomicrobiales</taxon>
        <taxon>Phyllobacteriaceae</taxon>
        <taxon>Phyllobacterium</taxon>
    </lineage>
</organism>
<reference evidence="1 2" key="1">
    <citation type="submission" date="2020-08" db="EMBL/GenBank/DDBJ databases">
        <title>Genomic Encyclopedia of Type Strains, Phase III (KMG-III): the genomes of soil and plant-associated and newly described type strains.</title>
        <authorList>
            <person name="Whitman W."/>
        </authorList>
    </citation>
    <scope>NUCLEOTIDE SEQUENCE [LARGE SCALE GENOMIC DNA]</scope>
    <source>
        <strain evidence="1 2">CECT 7015</strain>
    </source>
</reference>
<accession>A0A839TZZ1</accession>
<protein>
    <submittedName>
        <fullName evidence="1">Uncharacterized protein</fullName>
    </submittedName>
</protein>